<dbReference type="EMBL" id="JAOWKW010000002">
    <property type="protein sequence ID" value="MCV2877891.1"/>
    <property type="molecule type" value="Genomic_DNA"/>
</dbReference>
<evidence type="ECO:0000313" key="2">
    <source>
        <dbReference type="EMBL" id="MCV2877891.1"/>
    </source>
</evidence>
<dbReference type="InterPro" id="IPR045467">
    <property type="entry name" value="DUF6497"/>
</dbReference>
<proteinExistence type="predicted"/>
<gene>
    <name evidence="2" type="ORF">OE699_03415</name>
</gene>
<sequence length="131" mass="13933">MAVLLLSALARPASAQDGAGVSVPVPSGQEVHWIDTISDTPGPEGLTMRFRFLAPQIGGDDPMDPDVAAADMQALCEEFALPRLSAIGPRPAQVVISLSDRVVPFGETDEEAVQFFEAYSVVDGGCEWELF</sequence>
<organism evidence="2 3">
    <name type="scientific">Sedimentimonas flavescens</name>
    <dbReference type="NCBI Taxonomy" id="2851012"/>
    <lineage>
        <taxon>Bacteria</taxon>
        <taxon>Pseudomonadati</taxon>
        <taxon>Pseudomonadota</taxon>
        <taxon>Alphaproteobacteria</taxon>
        <taxon>Rhodobacterales</taxon>
        <taxon>Rhodobacter group</taxon>
        <taxon>Sedimentimonas</taxon>
    </lineage>
</organism>
<name>A0ABT2ZVW0_9RHOB</name>
<keyword evidence="3" id="KW-1185">Reference proteome</keyword>
<dbReference type="RefSeq" id="WP_263847118.1">
    <property type="nucleotide sequence ID" value="NZ_JAOWKW010000002.1"/>
</dbReference>
<dbReference type="Proteomes" id="UP001526166">
    <property type="component" value="Unassembled WGS sequence"/>
</dbReference>
<evidence type="ECO:0000313" key="3">
    <source>
        <dbReference type="Proteomes" id="UP001526166"/>
    </source>
</evidence>
<comment type="caution">
    <text evidence="2">The sequence shown here is derived from an EMBL/GenBank/DDBJ whole genome shotgun (WGS) entry which is preliminary data.</text>
</comment>
<evidence type="ECO:0000256" key="1">
    <source>
        <dbReference type="SAM" id="SignalP"/>
    </source>
</evidence>
<feature type="chain" id="PRO_5047333172" evidence="1">
    <location>
        <begin position="16"/>
        <end position="131"/>
    </location>
</feature>
<accession>A0ABT2ZVW0</accession>
<reference evidence="2 3" key="1">
    <citation type="submission" date="2022-10" db="EMBL/GenBank/DDBJ databases">
        <title>Sinirhodobacter sp. nov., isolated from ocean surface sediments.</title>
        <authorList>
            <person name="He W."/>
            <person name="Wang L."/>
            <person name="Zhang D.-F."/>
        </authorList>
    </citation>
    <scope>NUCLEOTIDE SEQUENCE [LARGE SCALE GENOMIC DNA]</scope>
    <source>
        <strain evidence="2 3">WL0115</strain>
    </source>
</reference>
<protein>
    <submittedName>
        <fullName evidence="2">DUF6497 family protein</fullName>
    </submittedName>
</protein>
<feature type="signal peptide" evidence="1">
    <location>
        <begin position="1"/>
        <end position="15"/>
    </location>
</feature>
<keyword evidence="1" id="KW-0732">Signal</keyword>
<dbReference type="Pfam" id="PF20107">
    <property type="entry name" value="DUF6497"/>
    <property type="match status" value="1"/>
</dbReference>